<accession>A0A4P6K5Z5</accession>
<dbReference type="Gene3D" id="3.40.50.150">
    <property type="entry name" value="Vaccinia Virus protein VP39"/>
    <property type="match status" value="1"/>
</dbReference>
<dbReference type="AlphaFoldDB" id="A0A4P6K5Z5"/>
<reference evidence="1 2" key="1">
    <citation type="submission" date="2019-01" db="EMBL/GenBank/DDBJ databases">
        <title>Ktedonosporobacter rubrisoli SCAWS-G2.</title>
        <authorList>
            <person name="Huang Y."/>
            <person name="Yan B."/>
        </authorList>
    </citation>
    <scope>NUCLEOTIDE SEQUENCE [LARGE SCALE GENOMIC DNA]</scope>
    <source>
        <strain evidence="1 2">SCAWS-G2</strain>
    </source>
</reference>
<dbReference type="GO" id="GO:0032259">
    <property type="term" value="P:methylation"/>
    <property type="evidence" value="ECO:0007669"/>
    <property type="project" value="UniProtKB-KW"/>
</dbReference>
<dbReference type="KEGG" id="kbs:EPA93_48115"/>
<keyword evidence="1" id="KW-0489">Methyltransferase</keyword>
<keyword evidence="1" id="KW-0808">Transferase</keyword>
<dbReference type="Proteomes" id="UP000290365">
    <property type="component" value="Chromosome"/>
</dbReference>
<dbReference type="GO" id="GO:0008168">
    <property type="term" value="F:methyltransferase activity"/>
    <property type="evidence" value="ECO:0007669"/>
    <property type="project" value="UniProtKB-KW"/>
</dbReference>
<proteinExistence type="predicted"/>
<dbReference type="InterPro" id="IPR029063">
    <property type="entry name" value="SAM-dependent_MTases_sf"/>
</dbReference>
<dbReference type="OrthoDB" id="156008at2"/>
<evidence type="ECO:0000313" key="2">
    <source>
        <dbReference type="Proteomes" id="UP000290365"/>
    </source>
</evidence>
<dbReference type="PANTHER" id="PTHR43591:SF24">
    <property type="entry name" value="2-METHOXY-6-POLYPRENYL-1,4-BENZOQUINOL METHYLASE, MITOCHONDRIAL"/>
    <property type="match status" value="1"/>
</dbReference>
<evidence type="ECO:0000313" key="1">
    <source>
        <dbReference type="EMBL" id="QBD83320.1"/>
    </source>
</evidence>
<dbReference type="PANTHER" id="PTHR43591">
    <property type="entry name" value="METHYLTRANSFERASE"/>
    <property type="match status" value="1"/>
</dbReference>
<dbReference type="CDD" id="cd02440">
    <property type="entry name" value="AdoMet_MTases"/>
    <property type="match status" value="1"/>
</dbReference>
<dbReference type="Pfam" id="PF01209">
    <property type="entry name" value="Ubie_methyltran"/>
    <property type="match status" value="1"/>
</dbReference>
<organism evidence="1 2">
    <name type="scientific">Ktedonosporobacter rubrisoli</name>
    <dbReference type="NCBI Taxonomy" id="2509675"/>
    <lineage>
        <taxon>Bacteria</taxon>
        <taxon>Bacillati</taxon>
        <taxon>Chloroflexota</taxon>
        <taxon>Ktedonobacteria</taxon>
        <taxon>Ktedonobacterales</taxon>
        <taxon>Ktedonosporobacteraceae</taxon>
        <taxon>Ktedonosporobacter</taxon>
    </lineage>
</organism>
<gene>
    <name evidence="1" type="ORF">EPA93_48115</name>
</gene>
<dbReference type="SUPFAM" id="SSF53335">
    <property type="entry name" value="S-adenosyl-L-methionine-dependent methyltransferases"/>
    <property type="match status" value="1"/>
</dbReference>
<keyword evidence="2" id="KW-1185">Reference proteome</keyword>
<protein>
    <submittedName>
        <fullName evidence="1">Methyltransferase domain-containing protein</fullName>
    </submittedName>
</protein>
<dbReference type="EMBL" id="CP035758">
    <property type="protein sequence ID" value="QBD83320.1"/>
    <property type="molecule type" value="Genomic_DNA"/>
</dbReference>
<name>A0A4P6K5Z5_KTERU</name>
<sequence length="234" mass="25486">MVGSAGNYLIHPVSGPRQTGHRRCVERARTVQAIDLANEMLKVAAEIAREEGVTNLTTRVMNAERLELDDSVFDAVICRYGLMLIPHLSQALSEIYRVLKPAGHLAAIVWSTPESNPIFGIPFVILKKYVDMSVLPWAGESGPFSLAAPGKFEGVLRAAGFRDVGAQTIPLLNCFASVDEVYASYKGVVATVLQQMNETDRVQLEADIKQALRQFEVSDGVELPGQALLGYGTK</sequence>